<comment type="catalytic activity">
    <reaction evidence="5">
        <text>a 3'-end 3'-phospho-ribonucleotide-RNA + ATP = a 3'-end 2',3'-cyclophospho-ribonucleotide-RNA + AMP + diphosphate</text>
        <dbReference type="Rhea" id="RHEA:23976"/>
        <dbReference type="Rhea" id="RHEA-COMP:10463"/>
        <dbReference type="Rhea" id="RHEA-COMP:10464"/>
        <dbReference type="ChEBI" id="CHEBI:30616"/>
        <dbReference type="ChEBI" id="CHEBI:33019"/>
        <dbReference type="ChEBI" id="CHEBI:83062"/>
        <dbReference type="ChEBI" id="CHEBI:83064"/>
        <dbReference type="ChEBI" id="CHEBI:456215"/>
        <dbReference type="EC" id="6.5.1.4"/>
    </reaction>
</comment>
<accession>A0ABR1JZ18</accession>
<reference evidence="9 10" key="1">
    <citation type="submission" date="2024-01" db="EMBL/GenBank/DDBJ databases">
        <title>A draft genome for the cacao thread blight pathogen Marasmiellus scandens.</title>
        <authorList>
            <person name="Baruah I.K."/>
            <person name="Leung J."/>
            <person name="Bukari Y."/>
            <person name="Amoako-Attah I."/>
            <person name="Meinhardt L.W."/>
            <person name="Bailey B.A."/>
            <person name="Cohen S.P."/>
        </authorList>
    </citation>
    <scope>NUCLEOTIDE SEQUENCE [LARGE SCALE GENOMIC DNA]</scope>
    <source>
        <strain evidence="9 10">GH-19</strain>
    </source>
</reference>
<dbReference type="PANTHER" id="PTHR11096">
    <property type="entry name" value="RNA 3' TERMINAL PHOSPHATE CYCLASE"/>
    <property type="match status" value="1"/>
</dbReference>
<dbReference type="InterPro" id="IPR000228">
    <property type="entry name" value="RNA3'_term_phos_cyc"/>
</dbReference>
<dbReference type="PIRSF" id="PIRSF005378">
    <property type="entry name" value="RNA3'_term_phos_cycl_euk"/>
    <property type="match status" value="1"/>
</dbReference>
<gene>
    <name evidence="9" type="ORF">VKT23_003940</name>
</gene>
<dbReference type="Pfam" id="PF01137">
    <property type="entry name" value="RTC"/>
    <property type="match status" value="1"/>
</dbReference>
<dbReference type="InterPro" id="IPR013791">
    <property type="entry name" value="RNA3'-term_phos_cycl_insert"/>
</dbReference>
<evidence type="ECO:0000313" key="9">
    <source>
        <dbReference type="EMBL" id="KAK7466877.1"/>
    </source>
</evidence>
<feature type="domain" description="RNA 3'-terminal phosphate cyclase insert" evidence="8">
    <location>
        <begin position="185"/>
        <end position="282"/>
    </location>
</feature>
<dbReference type="SUPFAM" id="SSF55205">
    <property type="entry name" value="EPT/RTPC-like"/>
    <property type="match status" value="2"/>
</dbReference>
<evidence type="ECO:0000313" key="10">
    <source>
        <dbReference type="Proteomes" id="UP001498398"/>
    </source>
</evidence>
<dbReference type="Pfam" id="PF05189">
    <property type="entry name" value="RTC_insert"/>
    <property type="match status" value="1"/>
</dbReference>
<evidence type="ECO:0000256" key="3">
    <source>
        <dbReference type="ARBA" id="ARBA00022598"/>
    </source>
</evidence>
<protein>
    <recommendedName>
        <fullName evidence="2">RNA 3'-terminal-phosphate cyclase (ATP)</fullName>
        <ecNumber evidence="2">6.5.1.4</ecNumber>
    </recommendedName>
</protein>
<evidence type="ECO:0000256" key="5">
    <source>
        <dbReference type="ARBA" id="ARBA00024481"/>
    </source>
</evidence>
<dbReference type="InterPro" id="IPR023797">
    <property type="entry name" value="RNA3'_phos_cyclase_dom"/>
</dbReference>
<dbReference type="InterPro" id="IPR017770">
    <property type="entry name" value="RNA3'_term_phos_cyc_type_1"/>
</dbReference>
<sequence length="377" mass="39792">MVTQKIIDGSVLEGGGQILRNSISLSGLLGNAMSIQNIRSGRTPPGLKNQHKTGLRLAAEICSGQLTGAETGSSCIDFVPERIQAGNYSADSITAGATTLLLQIAFPLLLFCAKPSTLTLKGGTNCEQAPQIDYIQHVFLPFVMKHFGVSAKLTLNKRGYYPKGGGEVKVDISPARSLESFSLLKKGQLLRIRGIAHVAKLPGHLGKSMAEGAKKRLTIGGVSNTVPVEIEYKNDNSIGAGSGIVLWAELEGGGIIGGSAVGRKGFDAVRVGEEAAGEVLRGLDGGGCIDEWLTDQIILLMALSKDCQVLCGRITLHTRTAIWVAEQLTGARFEIEERDNGNVIKCKGINHLAPPCDYTGGEPMGGQPGADFESRGN</sequence>
<dbReference type="NCBIfam" id="TIGR03399">
    <property type="entry name" value="RNA_3prim_cycl"/>
    <property type="match status" value="1"/>
</dbReference>
<dbReference type="PROSITE" id="PS01287">
    <property type="entry name" value="RTC"/>
    <property type="match status" value="1"/>
</dbReference>
<dbReference type="Gene3D" id="3.65.10.20">
    <property type="entry name" value="RNA 3'-terminal phosphate cyclase domain"/>
    <property type="match status" value="1"/>
</dbReference>
<dbReference type="InterPro" id="IPR036553">
    <property type="entry name" value="RPTC_insert"/>
</dbReference>
<evidence type="ECO:0000256" key="4">
    <source>
        <dbReference type="ARBA" id="ARBA00022741"/>
    </source>
</evidence>
<feature type="region of interest" description="Disordered" evidence="6">
    <location>
        <begin position="358"/>
        <end position="377"/>
    </location>
</feature>
<dbReference type="HAMAP" id="MF_00200">
    <property type="entry name" value="RTC"/>
    <property type="match status" value="1"/>
</dbReference>
<comment type="similarity">
    <text evidence="1">Belongs to the RNA 3'-terminal cyclase family. Type 1 subfamily.</text>
</comment>
<proteinExistence type="inferred from homology"/>
<organism evidence="9 10">
    <name type="scientific">Marasmiellus scandens</name>
    <dbReference type="NCBI Taxonomy" id="2682957"/>
    <lineage>
        <taxon>Eukaryota</taxon>
        <taxon>Fungi</taxon>
        <taxon>Dikarya</taxon>
        <taxon>Basidiomycota</taxon>
        <taxon>Agaricomycotina</taxon>
        <taxon>Agaricomycetes</taxon>
        <taxon>Agaricomycetidae</taxon>
        <taxon>Agaricales</taxon>
        <taxon>Marasmiineae</taxon>
        <taxon>Omphalotaceae</taxon>
        <taxon>Marasmiellus</taxon>
    </lineage>
</organism>
<dbReference type="EMBL" id="JBANRG010000004">
    <property type="protein sequence ID" value="KAK7466877.1"/>
    <property type="molecule type" value="Genomic_DNA"/>
</dbReference>
<evidence type="ECO:0000256" key="2">
    <source>
        <dbReference type="ARBA" id="ARBA00012725"/>
    </source>
</evidence>
<comment type="caution">
    <text evidence="9">The sequence shown here is derived from an EMBL/GenBank/DDBJ whole genome shotgun (WGS) entry which is preliminary data.</text>
</comment>
<evidence type="ECO:0000259" key="8">
    <source>
        <dbReference type="Pfam" id="PF05189"/>
    </source>
</evidence>
<dbReference type="Proteomes" id="UP001498398">
    <property type="component" value="Unassembled WGS sequence"/>
</dbReference>
<evidence type="ECO:0000256" key="6">
    <source>
        <dbReference type="SAM" id="MobiDB-lite"/>
    </source>
</evidence>
<keyword evidence="10" id="KW-1185">Reference proteome</keyword>
<keyword evidence="4" id="KW-0547">Nucleotide-binding</keyword>
<name>A0ABR1JZ18_9AGAR</name>
<dbReference type="EC" id="6.5.1.4" evidence="2"/>
<evidence type="ECO:0000256" key="1">
    <source>
        <dbReference type="ARBA" id="ARBA00009206"/>
    </source>
</evidence>
<dbReference type="InterPro" id="IPR037136">
    <property type="entry name" value="RNA3'_phos_cyclase_dom_sf"/>
</dbReference>
<feature type="domain" description="RNA 3'-terminal phosphate cyclase" evidence="7">
    <location>
        <begin position="12"/>
        <end position="335"/>
    </location>
</feature>
<dbReference type="InterPro" id="IPR013792">
    <property type="entry name" value="RNA3'P_cycl/enolpyr_Trfase_a/b"/>
</dbReference>
<dbReference type="PANTHER" id="PTHR11096:SF0">
    <property type="entry name" value="RNA 3'-TERMINAL PHOSPHATE CYCLASE"/>
    <property type="match status" value="1"/>
</dbReference>
<dbReference type="SUPFAM" id="SSF52913">
    <property type="entry name" value="RNA 3'-terminal phosphate cyclase, RPTC, insert domain"/>
    <property type="match status" value="1"/>
</dbReference>
<keyword evidence="3" id="KW-0436">Ligase</keyword>
<evidence type="ECO:0000259" key="7">
    <source>
        <dbReference type="Pfam" id="PF01137"/>
    </source>
</evidence>
<dbReference type="Gene3D" id="3.30.360.20">
    <property type="entry name" value="RNA 3'-terminal phosphate cyclase, insert domain"/>
    <property type="match status" value="1"/>
</dbReference>
<dbReference type="InterPro" id="IPR020719">
    <property type="entry name" value="RNA3'_term_phos_cycl-like_CS"/>
</dbReference>